<organism evidence="1 3">
    <name type="scientific">Medicago truncatula</name>
    <name type="common">Barrel medic</name>
    <name type="synonym">Medicago tribuloides</name>
    <dbReference type="NCBI Taxonomy" id="3880"/>
    <lineage>
        <taxon>Eukaryota</taxon>
        <taxon>Viridiplantae</taxon>
        <taxon>Streptophyta</taxon>
        <taxon>Embryophyta</taxon>
        <taxon>Tracheophyta</taxon>
        <taxon>Spermatophyta</taxon>
        <taxon>Magnoliopsida</taxon>
        <taxon>eudicotyledons</taxon>
        <taxon>Gunneridae</taxon>
        <taxon>Pentapetalae</taxon>
        <taxon>rosids</taxon>
        <taxon>fabids</taxon>
        <taxon>Fabales</taxon>
        <taxon>Fabaceae</taxon>
        <taxon>Papilionoideae</taxon>
        <taxon>50 kb inversion clade</taxon>
        <taxon>NPAAA clade</taxon>
        <taxon>Hologalegina</taxon>
        <taxon>IRL clade</taxon>
        <taxon>Trifolieae</taxon>
        <taxon>Medicago</taxon>
    </lineage>
</organism>
<reference evidence="1 3" key="1">
    <citation type="journal article" date="2011" name="Nature">
        <title>The Medicago genome provides insight into the evolution of rhizobial symbioses.</title>
        <authorList>
            <person name="Young N.D."/>
            <person name="Debelle F."/>
            <person name="Oldroyd G.E."/>
            <person name="Geurts R."/>
            <person name="Cannon S.B."/>
            <person name="Udvardi M.K."/>
            <person name="Benedito V.A."/>
            <person name="Mayer K.F."/>
            <person name="Gouzy J."/>
            <person name="Schoof H."/>
            <person name="Van de Peer Y."/>
            <person name="Proost S."/>
            <person name="Cook D.R."/>
            <person name="Meyers B.C."/>
            <person name="Spannagl M."/>
            <person name="Cheung F."/>
            <person name="De Mita S."/>
            <person name="Krishnakumar V."/>
            <person name="Gundlach H."/>
            <person name="Zhou S."/>
            <person name="Mudge J."/>
            <person name="Bharti A.K."/>
            <person name="Murray J.D."/>
            <person name="Naoumkina M.A."/>
            <person name="Rosen B."/>
            <person name="Silverstein K.A."/>
            <person name="Tang H."/>
            <person name="Rombauts S."/>
            <person name="Zhao P.X."/>
            <person name="Zhou P."/>
            <person name="Barbe V."/>
            <person name="Bardou P."/>
            <person name="Bechner M."/>
            <person name="Bellec A."/>
            <person name="Berger A."/>
            <person name="Berges H."/>
            <person name="Bidwell S."/>
            <person name="Bisseling T."/>
            <person name="Choisne N."/>
            <person name="Couloux A."/>
            <person name="Denny R."/>
            <person name="Deshpande S."/>
            <person name="Dai X."/>
            <person name="Doyle J.J."/>
            <person name="Dudez A.M."/>
            <person name="Farmer A.D."/>
            <person name="Fouteau S."/>
            <person name="Franken C."/>
            <person name="Gibelin C."/>
            <person name="Gish J."/>
            <person name="Goldstein S."/>
            <person name="Gonzalez A.J."/>
            <person name="Green P.J."/>
            <person name="Hallab A."/>
            <person name="Hartog M."/>
            <person name="Hua A."/>
            <person name="Humphray S.J."/>
            <person name="Jeong D.H."/>
            <person name="Jing Y."/>
            <person name="Jocker A."/>
            <person name="Kenton S.M."/>
            <person name="Kim D.J."/>
            <person name="Klee K."/>
            <person name="Lai H."/>
            <person name="Lang C."/>
            <person name="Lin S."/>
            <person name="Macmil S.L."/>
            <person name="Magdelenat G."/>
            <person name="Matthews L."/>
            <person name="McCorrison J."/>
            <person name="Monaghan E.L."/>
            <person name="Mun J.H."/>
            <person name="Najar F.Z."/>
            <person name="Nicholson C."/>
            <person name="Noirot C."/>
            <person name="O'Bleness M."/>
            <person name="Paule C.R."/>
            <person name="Poulain J."/>
            <person name="Prion F."/>
            <person name="Qin B."/>
            <person name="Qu C."/>
            <person name="Retzel E.F."/>
            <person name="Riddle C."/>
            <person name="Sallet E."/>
            <person name="Samain S."/>
            <person name="Samson N."/>
            <person name="Sanders I."/>
            <person name="Saurat O."/>
            <person name="Scarpelli C."/>
            <person name="Schiex T."/>
            <person name="Segurens B."/>
            <person name="Severin A.J."/>
            <person name="Sherrier D.J."/>
            <person name="Shi R."/>
            <person name="Sims S."/>
            <person name="Singer S.R."/>
            <person name="Sinharoy S."/>
            <person name="Sterck L."/>
            <person name="Viollet A."/>
            <person name="Wang B.B."/>
            <person name="Wang K."/>
            <person name="Wang M."/>
            <person name="Wang X."/>
            <person name="Warfsmann J."/>
            <person name="Weissenbach J."/>
            <person name="White D.D."/>
            <person name="White J.D."/>
            <person name="Wiley G.B."/>
            <person name="Wincker P."/>
            <person name="Xing Y."/>
            <person name="Yang L."/>
            <person name="Yao Z."/>
            <person name="Ying F."/>
            <person name="Zhai J."/>
            <person name="Zhou L."/>
            <person name="Zuber A."/>
            <person name="Denarie J."/>
            <person name="Dixon R.A."/>
            <person name="May G.D."/>
            <person name="Schwartz D.C."/>
            <person name="Rogers J."/>
            <person name="Quetier F."/>
            <person name="Town C.D."/>
            <person name="Roe B.A."/>
        </authorList>
    </citation>
    <scope>NUCLEOTIDE SEQUENCE [LARGE SCALE GENOMIC DNA]</scope>
    <source>
        <strain evidence="1">A17</strain>
        <strain evidence="2 3">cv. Jemalong A17</strain>
    </source>
</reference>
<evidence type="ECO:0000313" key="3">
    <source>
        <dbReference type="Proteomes" id="UP000002051"/>
    </source>
</evidence>
<name>G7L5S5_MEDTR</name>
<evidence type="ECO:0000313" key="1">
    <source>
        <dbReference type="EMBL" id="AES80255.1"/>
    </source>
</evidence>
<protein>
    <submittedName>
        <fullName evidence="1 2">Uncharacterized protein</fullName>
    </submittedName>
</protein>
<accession>G7L5S5</accession>
<gene>
    <name evidence="1" type="ordered locus">MTR_7g078550</name>
</gene>
<dbReference type="AlphaFoldDB" id="G7L5S5"/>
<evidence type="ECO:0000313" key="2">
    <source>
        <dbReference type="EnsemblPlants" id="AES80255"/>
    </source>
</evidence>
<reference evidence="2" key="3">
    <citation type="submission" date="2015-04" db="UniProtKB">
        <authorList>
            <consortium name="EnsemblPlants"/>
        </authorList>
    </citation>
    <scope>IDENTIFICATION</scope>
    <source>
        <strain evidence="2">cv. Jemalong A17</strain>
    </source>
</reference>
<keyword evidence="3" id="KW-1185">Reference proteome</keyword>
<proteinExistence type="predicted"/>
<dbReference type="EnsemblPlants" id="AES80255">
    <property type="protein sequence ID" value="AES80255"/>
    <property type="gene ID" value="MTR_7g078550"/>
</dbReference>
<dbReference type="HOGENOM" id="CLU_201397_0_0_1"/>
<dbReference type="EMBL" id="CM001223">
    <property type="protein sequence ID" value="AES80255.1"/>
    <property type="molecule type" value="Genomic_DNA"/>
</dbReference>
<reference evidence="1 3" key="2">
    <citation type="journal article" date="2014" name="BMC Genomics">
        <title>An improved genome release (version Mt4.0) for the model legume Medicago truncatula.</title>
        <authorList>
            <person name="Tang H."/>
            <person name="Krishnakumar V."/>
            <person name="Bidwell S."/>
            <person name="Rosen B."/>
            <person name="Chan A."/>
            <person name="Zhou S."/>
            <person name="Gentzbittel L."/>
            <person name="Childs K.L."/>
            <person name="Yandell M."/>
            <person name="Gundlach H."/>
            <person name="Mayer K.F."/>
            <person name="Schwartz D.C."/>
            <person name="Town C.D."/>
        </authorList>
    </citation>
    <scope>GENOME REANNOTATION</scope>
    <source>
        <strain evidence="2 3">cv. Jemalong A17</strain>
    </source>
</reference>
<sequence length="55" mass="6270">MLMWLLTATWHMVRKVMPRHRGVELFFGQKLGNISNYAPSGVPTEHTTNSLSVKT</sequence>
<dbReference type="PaxDb" id="3880-AES80255"/>
<dbReference type="Proteomes" id="UP000002051">
    <property type="component" value="Unassembled WGS sequence"/>
</dbReference>